<dbReference type="Gene3D" id="2.40.160.50">
    <property type="entry name" value="membrane protein fhac: a member of the omp85/tpsb transporter family"/>
    <property type="match status" value="1"/>
</dbReference>
<feature type="compositionally biased region" description="Polar residues" evidence="6">
    <location>
        <begin position="63"/>
        <end position="83"/>
    </location>
</feature>
<feature type="compositionally biased region" description="Pro residues" evidence="6">
    <location>
        <begin position="102"/>
        <end position="119"/>
    </location>
</feature>
<dbReference type="InterPro" id="IPR034746">
    <property type="entry name" value="POTRA"/>
</dbReference>
<dbReference type="InterPro" id="IPR013686">
    <property type="entry name" value="Polypept-transport_assoc_ShlB"/>
</dbReference>
<dbReference type="EMBL" id="JAHHGZ010000021">
    <property type="protein sequence ID" value="MBW4669521.1"/>
    <property type="molecule type" value="Genomic_DNA"/>
</dbReference>
<accession>A0A951UUF6</accession>
<gene>
    <name evidence="8" type="ORF">KME60_19415</name>
</gene>
<keyword evidence="4" id="KW-0472">Membrane</keyword>
<dbReference type="PROSITE" id="PS51779">
    <property type="entry name" value="POTRA"/>
    <property type="match status" value="1"/>
</dbReference>
<dbReference type="InterPro" id="IPR010827">
    <property type="entry name" value="BamA/TamA_POTRA"/>
</dbReference>
<evidence type="ECO:0000256" key="2">
    <source>
        <dbReference type="ARBA" id="ARBA00022692"/>
    </source>
</evidence>
<feature type="region of interest" description="Disordered" evidence="6">
    <location>
        <begin position="63"/>
        <end position="122"/>
    </location>
</feature>
<feature type="domain" description="POTRA" evidence="7">
    <location>
        <begin position="196"/>
        <end position="270"/>
    </location>
</feature>
<comment type="caution">
    <text evidence="8">The sequence shown here is derived from an EMBL/GenBank/DDBJ whole genome shotgun (WGS) entry which is preliminary data.</text>
</comment>
<evidence type="ECO:0000313" key="8">
    <source>
        <dbReference type="EMBL" id="MBW4669521.1"/>
    </source>
</evidence>
<evidence type="ECO:0000256" key="6">
    <source>
        <dbReference type="SAM" id="MobiDB-lite"/>
    </source>
</evidence>
<reference evidence="8" key="2">
    <citation type="journal article" date="2022" name="Microbiol. Resour. Announc.">
        <title>Metagenome Sequencing to Explore Phylogenomics of Terrestrial Cyanobacteria.</title>
        <authorList>
            <person name="Ward R.D."/>
            <person name="Stajich J.E."/>
            <person name="Johansen J.R."/>
            <person name="Huntemann M."/>
            <person name="Clum A."/>
            <person name="Foster B."/>
            <person name="Foster B."/>
            <person name="Roux S."/>
            <person name="Palaniappan K."/>
            <person name="Varghese N."/>
            <person name="Mukherjee S."/>
            <person name="Reddy T.B.K."/>
            <person name="Daum C."/>
            <person name="Copeland A."/>
            <person name="Chen I.A."/>
            <person name="Ivanova N.N."/>
            <person name="Kyrpides N.C."/>
            <person name="Shapiro N."/>
            <person name="Eloe-Fadrosh E.A."/>
            <person name="Pietrasiak N."/>
        </authorList>
    </citation>
    <scope>NUCLEOTIDE SEQUENCE</scope>
    <source>
        <strain evidence="8">GSE-NOS-MK-12-04C</strain>
    </source>
</reference>
<comment type="subcellular location">
    <subcellularLocation>
        <location evidence="1">Membrane</location>
    </subcellularLocation>
</comment>
<evidence type="ECO:0000256" key="1">
    <source>
        <dbReference type="ARBA" id="ARBA00004370"/>
    </source>
</evidence>
<keyword evidence="3" id="KW-0732">Signal</keyword>
<dbReference type="PANTHER" id="PTHR12815:SF47">
    <property type="entry name" value="TRANSLOCATION AND ASSEMBLY MODULE SUBUNIT TAMA"/>
    <property type="match status" value="1"/>
</dbReference>
<dbReference type="Pfam" id="PF01103">
    <property type="entry name" value="Omp85"/>
    <property type="match status" value="1"/>
</dbReference>
<evidence type="ECO:0000259" key="7">
    <source>
        <dbReference type="PROSITE" id="PS51779"/>
    </source>
</evidence>
<reference evidence="8" key="1">
    <citation type="submission" date="2021-05" db="EMBL/GenBank/DDBJ databases">
        <authorList>
            <person name="Pietrasiak N."/>
            <person name="Ward R."/>
            <person name="Stajich J.E."/>
            <person name="Kurbessoian T."/>
        </authorList>
    </citation>
    <scope>NUCLEOTIDE SEQUENCE</scope>
    <source>
        <strain evidence="8">GSE-NOS-MK-12-04C</strain>
    </source>
</reference>
<dbReference type="PANTHER" id="PTHR12815">
    <property type="entry name" value="SORTING AND ASSEMBLY MACHINERY SAMM50 PROTEIN FAMILY MEMBER"/>
    <property type="match status" value="1"/>
</dbReference>
<evidence type="ECO:0000256" key="5">
    <source>
        <dbReference type="ARBA" id="ARBA00023237"/>
    </source>
</evidence>
<keyword evidence="2" id="KW-0812">Transmembrane</keyword>
<evidence type="ECO:0000256" key="3">
    <source>
        <dbReference type="ARBA" id="ARBA00022729"/>
    </source>
</evidence>
<dbReference type="Gene3D" id="3.10.20.310">
    <property type="entry name" value="membrane protein fhac"/>
    <property type="match status" value="3"/>
</dbReference>
<dbReference type="Pfam" id="PF08479">
    <property type="entry name" value="POTRA_2"/>
    <property type="match status" value="1"/>
</dbReference>
<keyword evidence="5" id="KW-0998">Cell outer membrane</keyword>
<dbReference type="InterPro" id="IPR000184">
    <property type="entry name" value="Bac_surfAg_D15"/>
</dbReference>
<dbReference type="InterPro" id="IPR039910">
    <property type="entry name" value="D15-like"/>
</dbReference>
<organism evidence="8 9">
    <name type="scientific">Cyanomargarita calcarea GSE-NOS-MK-12-04C</name>
    <dbReference type="NCBI Taxonomy" id="2839659"/>
    <lineage>
        <taxon>Bacteria</taxon>
        <taxon>Bacillati</taxon>
        <taxon>Cyanobacteriota</taxon>
        <taxon>Cyanophyceae</taxon>
        <taxon>Nostocales</taxon>
        <taxon>Cyanomargaritaceae</taxon>
        <taxon>Cyanomargarita</taxon>
    </lineage>
</organism>
<evidence type="ECO:0000256" key="4">
    <source>
        <dbReference type="ARBA" id="ARBA00023136"/>
    </source>
</evidence>
<dbReference type="AlphaFoldDB" id="A0A951UUF6"/>
<protein>
    <submittedName>
        <fullName evidence="8">BamA/TamA family outer membrane protein</fullName>
    </submittedName>
</protein>
<dbReference type="Pfam" id="PF07244">
    <property type="entry name" value="POTRA"/>
    <property type="match status" value="1"/>
</dbReference>
<dbReference type="Proteomes" id="UP000729701">
    <property type="component" value="Unassembled WGS sequence"/>
</dbReference>
<proteinExistence type="predicted"/>
<evidence type="ECO:0000313" key="9">
    <source>
        <dbReference type="Proteomes" id="UP000729701"/>
    </source>
</evidence>
<name>A0A951UUF6_9CYAN</name>
<sequence length="697" mass="74214">MRVSKAAIFTLTTVAAGNVGQQAIASPTLTPTTQSSKASSVVVPISEETPTPVQAIAPPETVAAQQFSQKPPVVQSGNSNNSAVVIKTGGQGGQGKNSSPTSPSPQPQRGPLAPTPPTASPDLVVTATDIQITGATPELQQIIRSTIKTAAGGDVSQGQLQKDVAAILDTGLFASALVNSRTTPAGLSITYQVQPIVVRSLQLSGAKALTYQVALKSFQPLVGTPISPNALKQAVQQVNKWYSENGYSLARVISIKPNREGILTMDVAEGLVGDIKFRFVNEDNQTVDSKGKPVAGRTKPDFIRQQLKLKPGEVFKEDVVRQDVMRMYALGLFESVNVALEGDASKTDIVYELKETGARSFNVGGNYNADQGILGTFDYRDQNVGGTNDTLGVNFQVGRRDFLFNSSLVSPYRTTDPNRLGYRLNAFRKRGLSETFDDQVKLANSDRVREGQIGASVSFQRPIDGWDTSLGFNYTRTSIRDAKGKITPTDEKGNQLSLSSTGIDDMATVSFTATKDQRDNVMNPTKGSVLSLSTEQSVPFGLSGVSMNRLKANYTQYVPVKLYNSKNSQVFALNVQAGTVLGDLAPYETFNLGGPNSVRGYNSGDVGSGRTYVLASAEYRFPILQALGGVLFADYASDLGSGDTVLGNPAGVRGKPGTGFGYGAGVRFDSPLGLIRADYGINDQGESQVHFGIGQRF</sequence>
<dbReference type="GO" id="GO:0019867">
    <property type="term" value="C:outer membrane"/>
    <property type="evidence" value="ECO:0007669"/>
    <property type="project" value="InterPro"/>
</dbReference>